<feature type="compositionally biased region" description="Basic and acidic residues" evidence="8">
    <location>
        <begin position="10"/>
        <end position="21"/>
    </location>
</feature>
<dbReference type="STRING" id="796925.A0A137P9R9"/>
<dbReference type="AlphaFoldDB" id="A0A137P9R9"/>
<dbReference type="InterPro" id="IPR015943">
    <property type="entry name" value="WD40/YVTN_repeat-like_dom_sf"/>
</dbReference>
<keyword evidence="11" id="KW-1185">Reference proteome</keyword>
<evidence type="ECO:0000256" key="5">
    <source>
        <dbReference type="ARBA" id="ARBA00023242"/>
    </source>
</evidence>
<proteinExistence type="inferred from homology"/>
<dbReference type="GO" id="GO:0032040">
    <property type="term" value="C:small-subunit processome"/>
    <property type="evidence" value="ECO:0007669"/>
    <property type="project" value="EnsemblFungi"/>
</dbReference>
<feature type="region of interest" description="Disordered" evidence="8">
    <location>
        <begin position="1"/>
        <end position="21"/>
    </location>
</feature>
<feature type="region of interest" description="Disordered" evidence="8">
    <location>
        <begin position="409"/>
        <end position="447"/>
    </location>
</feature>
<feature type="compositionally biased region" description="Basic and acidic residues" evidence="8">
    <location>
        <begin position="414"/>
        <end position="426"/>
    </location>
</feature>
<comment type="subcellular location">
    <subcellularLocation>
        <location evidence="1">Nucleus</location>
        <location evidence="1">Nucleolus</location>
    </subcellularLocation>
</comment>
<dbReference type="SMART" id="SM00320">
    <property type="entry name" value="WD40"/>
    <property type="match status" value="7"/>
</dbReference>
<evidence type="ECO:0000256" key="6">
    <source>
        <dbReference type="ARBA" id="ARBA00023274"/>
    </source>
</evidence>
<feature type="repeat" description="WD" evidence="7">
    <location>
        <begin position="278"/>
        <end position="319"/>
    </location>
</feature>
<evidence type="ECO:0000256" key="8">
    <source>
        <dbReference type="SAM" id="MobiDB-lite"/>
    </source>
</evidence>
<evidence type="ECO:0000259" key="9">
    <source>
        <dbReference type="Pfam" id="PF04158"/>
    </source>
</evidence>
<sequence length="447" mass="51113">MVKVKTISRSTEDYTRQNKNELNKVQRNFDPLLHPFQKSREFSRALNATKLERMFAKPFLGSLSGHSDGVYCMAKHAKNLQYLVSGAGDGEVRGWKLNSKECFWSTIGHRGIVKGVSILPDYHSFISVGTDKTAKIWNPFLPKDQNTQPTFTYHSNHPFTGVDHHRSDPVFATSGSVIDIWDVQRSLPVSTFEWGADTISTVKFNQTETNVLASCGSDRAITLYDIRLKSSLHKVVLQLKSNALAWNPMEAYHFAVANEDHNSYLFDMRMMDKAVNIYKDHVSAVMDIDFSPTGQELVTGSYDKSVRLYDIGKSKSKDIYHTKRMQRIFCVKFSMDSKYVLSGSDDTNIRLWKANASEKLGVKNTKEKAYLEYSEKLKDKFKHVPEINKVSKTRYVPKPISKATRTKRIMLDSQKAKEMKREEHAKKTPGKNKKPTAKEKVILYNQE</sequence>
<feature type="repeat" description="WD" evidence="7">
    <location>
        <begin position="106"/>
        <end position="138"/>
    </location>
</feature>
<protein>
    <submittedName>
        <fullName evidence="10">WD40 repeat-like protein</fullName>
    </submittedName>
</protein>
<dbReference type="EMBL" id="KQ964468">
    <property type="protein sequence ID" value="KXN71739.1"/>
    <property type="molecule type" value="Genomic_DNA"/>
</dbReference>
<evidence type="ECO:0000256" key="3">
    <source>
        <dbReference type="ARBA" id="ARBA00022574"/>
    </source>
</evidence>
<dbReference type="Pfam" id="PF04158">
    <property type="entry name" value="Sof1"/>
    <property type="match status" value="1"/>
</dbReference>
<keyword evidence="5" id="KW-0539">Nucleus</keyword>
<keyword evidence="3 7" id="KW-0853">WD repeat</keyword>
<keyword evidence="6" id="KW-0687">Ribonucleoprotein</keyword>
<dbReference type="PANTHER" id="PTHR22851:SF0">
    <property type="entry name" value="DDB1- AND CUL4-ASSOCIATED FACTOR 13"/>
    <property type="match status" value="1"/>
</dbReference>
<dbReference type="SUPFAM" id="SSF50978">
    <property type="entry name" value="WD40 repeat-like"/>
    <property type="match status" value="1"/>
</dbReference>
<dbReference type="GO" id="GO:0000462">
    <property type="term" value="P:maturation of SSU-rRNA from tricistronic rRNA transcript (SSU-rRNA, 5.8S rRNA, LSU-rRNA)"/>
    <property type="evidence" value="ECO:0007669"/>
    <property type="project" value="EnsemblFungi"/>
</dbReference>
<dbReference type="InterPro" id="IPR020472">
    <property type="entry name" value="WD40_PAC1"/>
</dbReference>
<feature type="repeat" description="WD" evidence="7">
    <location>
        <begin position="321"/>
        <end position="362"/>
    </location>
</feature>
<feature type="domain" description="Sof1-like protein" evidence="9">
    <location>
        <begin position="354"/>
        <end position="440"/>
    </location>
</feature>
<evidence type="ECO:0000256" key="4">
    <source>
        <dbReference type="ARBA" id="ARBA00022737"/>
    </source>
</evidence>
<dbReference type="InterPro" id="IPR051733">
    <property type="entry name" value="WD_repeat_DCAF13/WDSOF1"/>
</dbReference>
<dbReference type="OrthoDB" id="10249065at2759"/>
<organism evidence="10 11">
    <name type="scientific">Conidiobolus coronatus (strain ATCC 28846 / CBS 209.66 / NRRL 28638)</name>
    <name type="common">Delacroixia coronata</name>
    <dbReference type="NCBI Taxonomy" id="796925"/>
    <lineage>
        <taxon>Eukaryota</taxon>
        <taxon>Fungi</taxon>
        <taxon>Fungi incertae sedis</taxon>
        <taxon>Zoopagomycota</taxon>
        <taxon>Entomophthoromycotina</taxon>
        <taxon>Entomophthoromycetes</taxon>
        <taxon>Entomophthorales</taxon>
        <taxon>Ancylistaceae</taxon>
        <taxon>Conidiobolus</taxon>
    </lineage>
</organism>
<comment type="similarity">
    <text evidence="2">Belongs to the WD repeat DCAF13/WDSOF1 family.</text>
</comment>
<evidence type="ECO:0000256" key="7">
    <source>
        <dbReference type="PROSITE-ProRule" id="PRU00221"/>
    </source>
</evidence>
<keyword evidence="4" id="KW-0677">Repeat</keyword>
<dbReference type="Gene3D" id="2.130.10.10">
    <property type="entry name" value="YVTN repeat-like/Quinoprotein amine dehydrogenase"/>
    <property type="match status" value="2"/>
</dbReference>
<name>A0A137P9R9_CONC2</name>
<dbReference type="OMA" id="EDHNAYI"/>
<evidence type="ECO:0000313" key="11">
    <source>
        <dbReference type="Proteomes" id="UP000070444"/>
    </source>
</evidence>
<accession>A0A137P9R9</accession>
<dbReference type="InterPro" id="IPR036322">
    <property type="entry name" value="WD40_repeat_dom_sf"/>
</dbReference>
<feature type="repeat" description="WD" evidence="7">
    <location>
        <begin position="63"/>
        <end position="105"/>
    </location>
</feature>
<evidence type="ECO:0000256" key="2">
    <source>
        <dbReference type="ARBA" id="ARBA00005649"/>
    </source>
</evidence>
<dbReference type="PANTHER" id="PTHR22851">
    <property type="entry name" value="U3 SMALL NUCLEOLAR RNA U3 SNORNA ASSOCIATED PROTEIN"/>
    <property type="match status" value="1"/>
</dbReference>
<evidence type="ECO:0000256" key="1">
    <source>
        <dbReference type="ARBA" id="ARBA00004604"/>
    </source>
</evidence>
<dbReference type="FunFam" id="2.130.10.10:FF:000132">
    <property type="entry name" value="DDB1- and CUL4-associated factor 13"/>
    <property type="match status" value="1"/>
</dbReference>
<dbReference type="PRINTS" id="PR00320">
    <property type="entry name" value="GPROTEINBRPT"/>
</dbReference>
<dbReference type="InterPro" id="IPR001680">
    <property type="entry name" value="WD40_rpt"/>
</dbReference>
<dbReference type="Proteomes" id="UP000070444">
    <property type="component" value="Unassembled WGS sequence"/>
</dbReference>
<dbReference type="PROSITE" id="PS50082">
    <property type="entry name" value="WD_REPEATS_2"/>
    <property type="match status" value="4"/>
</dbReference>
<dbReference type="InterPro" id="IPR007287">
    <property type="entry name" value="Sof1"/>
</dbReference>
<gene>
    <name evidence="10" type="ORF">CONCODRAFT_78176</name>
</gene>
<dbReference type="CDD" id="cd00200">
    <property type="entry name" value="WD40"/>
    <property type="match status" value="1"/>
</dbReference>
<reference evidence="10 11" key="1">
    <citation type="journal article" date="2015" name="Genome Biol. Evol.">
        <title>Phylogenomic analyses indicate that early fungi evolved digesting cell walls of algal ancestors of land plants.</title>
        <authorList>
            <person name="Chang Y."/>
            <person name="Wang S."/>
            <person name="Sekimoto S."/>
            <person name="Aerts A.L."/>
            <person name="Choi C."/>
            <person name="Clum A."/>
            <person name="LaButti K.M."/>
            <person name="Lindquist E.A."/>
            <person name="Yee Ngan C."/>
            <person name="Ohm R.A."/>
            <person name="Salamov A.A."/>
            <person name="Grigoriev I.V."/>
            <person name="Spatafora J.W."/>
            <person name="Berbee M.L."/>
        </authorList>
    </citation>
    <scope>NUCLEOTIDE SEQUENCE [LARGE SCALE GENOMIC DNA]</scope>
    <source>
        <strain evidence="10 11">NRRL 28638</strain>
    </source>
</reference>
<evidence type="ECO:0000313" key="10">
    <source>
        <dbReference type="EMBL" id="KXN71739.1"/>
    </source>
</evidence>
<dbReference type="PROSITE" id="PS50294">
    <property type="entry name" value="WD_REPEATS_REGION"/>
    <property type="match status" value="4"/>
</dbReference>
<dbReference type="Pfam" id="PF00400">
    <property type="entry name" value="WD40"/>
    <property type="match status" value="4"/>
</dbReference>